<keyword evidence="1" id="KW-0732">Signal</keyword>
<dbReference type="Pfam" id="PF13472">
    <property type="entry name" value="Lipase_GDSL_2"/>
    <property type="match status" value="1"/>
</dbReference>
<dbReference type="InterPro" id="IPR037460">
    <property type="entry name" value="SEST-like"/>
</dbReference>
<dbReference type="SUPFAM" id="SSF52266">
    <property type="entry name" value="SGNH hydrolase"/>
    <property type="match status" value="1"/>
</dbReference>
<proteinExistence type="predicted"/>
<dbReference type="GO" id="GO:0006629">
    <property type="term" value="P:lipid metabolic process"/>
    <property type="evidence" value="ECO:0007669"/>
    <property type="project" value="TreeGrafter"/>
</dbReference>
<feature type="signal peptide" evidence="1">
    <location>
        <begin position="1"/>
        <end position="19"/>
    </location>
</feature>
<comment type="caution">
    <text evidence="3">The sequence shown here is derived from an EMBL/GenBank/DDBJ whole genome shotgun (WGS) entry which is preliminary data.</text>
</comment>
<gene>
    <name evidence="3" type="ORF">HETSPECPRED_005788</name>
</gene>
<dbReference type="PANTHER" id="PTHR37981">
    <property type="entry name" value="LIPASE 2"/>
    <property type="match status" value="1"/>
</dbReference>
<name>A0A8H3ILG0_9LECA</name>
<evidence type="ECO:0000313" key="3">
    <source>
        <dbReference type="EMBL" id="CAF9925255.1"/>
    </source>
</evidence>
<dbReference type="Proteomes" id="UP000664521">
    <property type="component" value="Unassembled WGS sequence"/>
</dbReference>
<feature type="chain" id="PRO_5034242488" description="SGNH hydrolase-type esterase domain-containing protein" evidence="1">
    <location>
        <begin position="20"/>
        <end position="401"/>
    </location>
</feature>
<dbReference type="AlphaFoldDB" id="A0A8H3ILG0"/>
<reference evidence="3" key="1">
    <citation type="submission" date="2021-03" db="EMBL/GenBank/DDBJ databases">
        <authorList>
            <person name="Tagirdzhanova G."/>
        </authorList>
    </citation>
    <scope>NUCLEOTIDE SEQUENCE</scope>
</reference>
<dbReference type="GO" id="GO:0016788">
    <property type="term" value="F:hydrolase activity, acting on ester bonds"/>
    <property type="evidence" value="ECO:0007669"/>
    <property type="project" value="InterPro"/>
</dbReference>
<dbReference type="Gene3D" id="3.40.50.1110">
    <property type="entry name" value="SGNH hydrolase"/>
    <property type="match status" value="1"/>
</dbReference>
<evidence type="ECO:0000256" key="1">
    <source>
        <dbReference type="SAM" id="SignalP"/>
    </source>
</evidence>
<accession>A0A8H3ILG0</accession>
<dbReference type="InterPro" id="IPR013830">
    <property type="entry name" value="SGNH_hydro"/>
</dbReference>
<organism evidence="3 4">
    <name type="scientific">Heterodermia speciosa</name>
    <dbReference type="NCBI Taxonomy" id="116794"/>
    <lineage>
        <taxon>Eukaryota</taxon>
        <taxon>Fungi</taxon>
        <taxon>Dikarya</taxon>
        <taxon>Ascomycota</taxon>
        <taxon>Pezizomycotina</taxon>
        <taxon>Lecanoromycetes</taxon>
        <taxon>OSLEUM clade</taxon>
        <taxon>Lecanoromycetidae</taxon>
        <taxon>Caliciales</taxon>
        <taxon>Physciaceae</taxon>
        <taxon>Heterodermia</taxon>
    </lineage>
</organism>
<sequence length="401" mass="45576">MFLKRVWTFVLGFIHLTESATLGLQPKLSYVKRQDDTPLLPPVVDRFTTHEPPINWYALGDSYTAGPGSGDDYDADKKCTRNNGSYAIQMSHRFPFTESNHVDFVACSGDKAPDTLIRVRDLVEENKADFMVMTLGGNDINFSTIAKECLVKAKWLPGDCADTIDGARKLLGAQEFEDNLHAVYDDIFARMKDDRHYQLYHIFYHRFFNDETEWCDKESFKLTGYPKLTRELRSNMNLLANDLNKRLGEVVDSYIQKQTKPSWSQGPRLIGLNPDNLTRDDGETYGLFDGHRFCEPGFTRLRDPSIWFFATYDKDSVAKRDVALEILEQYDSANCSKNPRYATDTDFRQGCDAAQSSASGQAGILTLPELVTQTFHPKSAGFSAETRMLQESLQKNRPAET</sequence>
<evidence type="ECO:0000313" key="4">
    <source>
        <dbReference type="Proteomes" id="UP000664521"/>
    </source>
</evidence>
<evidence type="ECO:0000259" key="2">
    <source>
        <dbReference type="Pfam" id="PF13472"/>
    </source>
</evidence>
<protein>
    <recommendedName>
        <fullName evidence="2">SGNH hydrolase-type esterase domain-containing protein</fullName>
    </recommendedName>
</protein>
<feature type="domain" description="SGNH hydrolase-type esterase" evidence="2">
    <location>
        <begin position="58"/>
        <end position="189"/>
    </location>
</feature>
<dbReference type="PANTHER" id="PTHR37981:SF1">
    <property type="entry name" value="SGNH HYDROLASE-TYPE ESTERASE DOMAIN-CONTAINING PROTEIN"/>
    <property type="match status" value="1"/>
</dbReference>
<dbReference type="InterPro" id="IPR036514">
    <property type="entry name" value="SGNH_hydro_sf"/>
</dbReference>
<keyword evidence="4" id="KW-1185">Reference proteome</keyword>
<dbReference type="OrthoDB" id="21678at2759"/>
<dbReference type="EMBL" id="CAJPDS010000038">
    <property type="protein sequence ID" value="CAF9925255.1"/>
    <property type="molecule type" value="Genomic_DNA"/>
</dbReference>